<sequence length="98" mass="11038">MTTTTTLQVRVLYSFQRQFTASTVWQVRNFAVDGVYLIILDAAMNVLHSFPVTTVKIEHLSGHVYELKKHGRAHLELSCPSASALEKFQSALHLAKTH</sequence>
<evidence type="ECO:0000313" key="3">
    <source>
        <dbReference type="Proteomes" id="UP000332933"/>
    </source>
</evidence>
<name>A0A485KDJ6_9STRA</name>
<organism evidence="2 3">
    <name type="scientific">Aphanomyces stellatus</name>
    <dbReference type="NCBI Taxonomy" id="120398"/>
    <lineage>
        <taxon>Eukaryota</taxon>
        <taxon>Sar</taxon>
        <taxon>Stramenopiles</taxon>
        <taxon>Oomycota</taxon>
        <taxon>Saprolegniomycetes</taxon>
        <taxon>Saprolegniales</taxon>
        <taxon>Verrucalvaceae</taxon>
        <taxon>Aphanomyces</taxon>
    </lineage>
</organism>
<protein>
    <submittedName>
        <fullName evidence="2">Aste57867_3432 protein</fullName>
    </submittedName>
</protein>
<keyword evidence="3" id="KW-1185">Reference proteome</keyword>
<dbReference type="AlphaFoldDB" id="A0A485KDJ6"/>
<evidence type="ECO:0000313" key="2">
    <source>
        <dbReference type="EMBL" id="VFT80598.1"/>
    </source>
</evidence>
<dbReference type="EMBL" id="CAADRA010000601">
    <property type="protein sequence ID" value="VFT80598.1"/>
    <property type="molecule type" value="Genomic_DNA"/>
</dbReference>
<accession>A0A485KDJ6</accession>
<reference evidence="1" key="2">
    <citation type="submission" date="2019-06" db="EMBL/GenBank/DDBJ databases">
        <title>Genomics analysis of Aphanomyces spp. identifies a new class of oomycete effector associated with host adaptation.</title>
        <authorList>
            <person name="Gaulin E."/>
        </authorList>
    </citation>
    <scope>NUCLEOTIDE SEQUENCE</scope>
    <source>
        <strain evidence="1">CBS 578.67</strain>
    </source>
</reference>
<dbReference type="EMBL" id="VJMH01000601">
    <property type="protein sequence ID" value="KAF0715328.1"/>
    <property type="molecule type" value="Genomic_DNA"/>
</dbReference>
<proteinExistence type="predicted"/>
<dbReference type="Proteomes" id="UP000332933">
    <property type="component" value="Unassembled WGS sequence"/>
</dbReference>
<reference evidence="2 3" key="1">
    <citation type="submission" date="2019-03" db="EMBL/GenBank/DDBJ databases">
        <authorList>
            <person name="Gaulin E."/>
            <person name="Dumas B."/>
        </authorList>
    </citation>
    <scope>NUCLEOTIDE SEQUENCE [LARGE SCALE GENOMIC DNA]</scope>
    <source>
        <strain evidence="2">CBS 568.67</strain>
    </source>
</reference>
<evidence type="ECO:0000313" key="1">
    <source>
        <dbReference type="EMBL" id="KAF0715328.1"/>
    </source>
</evidence>
<gene>
    <name evidence="2" type="primary">Aste57867_3432</name>
    <name evidence="1" type="ORF">As57867_003422</name>
    <name evidence="2" type="ORF">ASTE57867_3432</name>
</gene>